<accession>Q4TDL8</accession>
<reference evidence="2" key="1">
    <citation type="journal article" date="2004" name="Nature">
        <title>Genome duplication in the teleost fish Tetraodon nigroviridis reveals the early vertebrate proto-karyotype.</title>
        <authorList>
            <person name="Jaillon O."/>
            <person name="Aury J.-M."/>
            <person name="Brunet F."/>
            <person name="Petit J.-L."/>
            <person name="Stange-Thomann N."/>
            <person name="Mauceli E."/>
            <person name="Bouneau L."/>
            <person name="Fischer C."/>
            <person name="Ozouf-Costaz C."/>
            <person name="Bernot A."/>
            <person name="Nicaud S."/>
            <person name="Jaffe D."/>
            <person name="Fisher S."/>
            <person name="Lutfalla G."/>
            <person name="Dossat C."/>
            <person name="Segurens B."/>
            <person name="Dasilva C."/>
            <person name="Salanoubat M."/>
            <person name="Levy M."/>
            <person name="Boudet N."/>
            <person name="Castellano S."/>
            <person name="Anthouard V."/>
            <person name="Jubin C."/>
            <person name="Castelli V."/>
            <person name="Katinka M."/>
            <person name="Vacherie B."/>
            <person name="Biemont C."/>
            <person name="Skalli Z."/>
            <person name="Cattolico L."/>
            <person name="Poulain J."/>
            <person name="De Berardinis V."/>
            <person name="Cruaud C."/>
            <person name="Duprat S."/>
            <person name="Brottier P."/>
            <person name="Coutanceau J.-P."/>
            <person name="Gouzy J."/>
            <person name="Parra G."/>
            <person name="Lardier G."/>
            <person name="Chapple C."/>
            <person name="McKernan K.J."/>
            <person name="McEwan P."/>
            <person name="Bosak S."/>
            <person name="Kellis M."/>
            <person name="Volff J.-N."/>
            <person name="Guigo R."/>
            <person name="Zody M.C."/>
            <person name="Mesirov J."/>
            <person name="Lindblad-Toh K."/>
            <person name="Birren B."/>
            <person name="Nusbaum C."/>
            <person name="Kahn D."/>
            <person name="Robinson-Rechavi M."/>
            <person name="Laudet V."/>
            <person name="Schachter V."/>
            <person name="Quetier F."/>
            <person name="Saurin W."/>
            <person name="Scarpelli C."/>
            <person name="Wincker P."/>
            <person name="Lander E.S."/>
            <person name="Weissenbach J."/>
            <person name="Roest Crollius H."/>
        </authorList>
    </citation>
    <scope>NUCLEOTIDE SEQUENCE [LARGE SCALE GENOMIC DNA]</scope>
</reference>
<evidence type="ECO:0000256" key="1">
    <source>
        <dbReference type="SAM" id="MobiDB-lite"/>
    </source>
</evidence>
<gene>
    <name evidence="2" type="ORF">GSTENG00002728001</name>
</gene>
<protein>
    <submittedName>
        <fullName evidence="2">Chromosome undetermined SCAF6173, whole genome shotgun sequence</fullName>
    </submittedName>
</protein>
<evidence type="ECO:0000313" key="2">
    <source>
        <dbReference type="EMBL" id="CAF89014.1"/>
    </source>
</evidence>
<dbReference type="KEGG" id="tng:GSTEN00002728G001"/>
<organism evidence="2">
    <name type="scientific">Tetraodon nigroviridis</name>
    <name type="common">Spotted green pufferfish</name>
    <name type="synonym">Chelonodon nigroviridis</name>
    <dbReference type="NCBI Taxonomy" id="99883"/>
    <lineage>
        <taxon>Eukaryota</taxon>
        <taxon>Metazoa</taxon>
        <taxon>Chordata</taxon>
        <taxon>Craniata</taxon>
        <taxon>Vertebrata</taxon>
        <taxon>Euteleostomi</taxon>
        <taxon>Actinopterygii</taxon>
        <taxon>Neopterygii</taxon>
        <taxon>Teleostei</taxon>
        <taxon>Neoteleostei</taxon>
        <taxon>Acanthomorphata</taxon>
        <taxon>Eupercaria</taxon>
        <taxon>Tetraodontiformes</taxon>
        <taxon>Tetradontoidea</taxon>
        <taxon>Tetraodontidae</taxon>
        <taxon>Tetraodon</taxon>
    </lineage>
</organism>
<dbReference type="AlphaFoldDB" id="Q4TDL8"/>
<reference evidence="2" key="2">
    <citation type="submission" date="2004-02" db="EMBL/GenBank/DDBJ databases">
        <authorList>
            <consortium name="Genoscope"/>
            <consortium name="Whitehead Institute Centre for Genome Research"/>
        </authorList>
    </citation>
    <scope>NUCLEOTIDE SEQUENCE</scope>
</reference>
<proteinExistence type="predicted"/>
<name>Q4TDL8_TETNG</name>
<feature type="region of interest" description="Disordered" evidence="1">
    <location>
        <begin position="22"/>
        <end position="55"/>
    </location>
</feature>
<dbReference type="EMBL" id="CAAE01006173">
    <property type="protein sequence ID" value="CAF89014.1"/>
    <property type="molecule type" value="Genomic_DNA"/>
</dbReference>
<feature type="non-terminal residue" evidence="2">
    <location>
        <position position="1"/>
    </location>
</feature>
<sequence>NPVPTGYLSGARLSSCLDVIPGNEEMERDDSRDWSSDESPGLSMRVNTHRGQARL</sequence>